<reference evidence="1 2" key="1">
    <citation type="journal article" date="2019" name="Genome Biol. Evol.">
        <title>Insights into the evolution of the New World diploid cottons (Gossypium, subgenus Houzingenia) based on genome sequencing.</title>
        <authorList>
            <person name="Grover C.E."/>
            <person name="Arick M.A. 2nd"/>
            <person name="Thrash A."/>
            <person name="Conover J.L."/>
            <person name="Sanders W.S."/>
            <person name="Peterson D.G."/>
            <person name="Frelichowski J.E."/>
            <person name="Scheffler J.A."/>
            <person name="Scheffler B.E."/>
            <person name="Wendel J.F."/>
        </authorList>
    </citation>
    <scope>NUCLEOTIDE SEQUENCE [LARGE SCALE GENOMIC DNA]</scope>
    <source>
        <strain evidence="1">157</strain>
        <tissue evidence="1">Leaf</tissue>
    </source>
</reference>
<keyword evidence="2" id="KW-1185">Reference proteome</keyword>
<name>A0A7J8NE40_9ROSI</name>
<proteinExistence type="predicted"/>
<protein>
    <submittedName>
        <fullName evidence="1">Uncharacterized protein</fullName>
    </submittedName>
</protein>
<sequence length="66" mass="7622">MSTGERVKVDSSDVRSFYLHGSTITSERFIRFLIEICVKRTSNREPRGYFQMRFCIDAVTLTGRVG</sequence>
<organism evidence="1 2">
    <name type="scientific">Gossypium lobatum</name>
    <dbReference type="NCBI Taxonomy" id="34289"/>
    <lineage>
        <taxon>Eukaryota</taxon>
        <taxon>Viridiplantae</taxon>
        <taxon>Streptophyta</taxon>
        <taxon>Embryophyta</taxon>
        <taxon>Tracheophyta</taxon>
        <taxon>Spermatophyta</taxon>
        <taxon>Magnoliopsida</taxon>
        <taxon>eudicotyledons</taxon>
        <taxon>Gunneridae</taxon>
        <taxon>Pentapetalae</taxon>
        <taxon>rosids</taxon>
        <taxon>malvids</taxon>
        <taxon>Malvales</taxon>
        <taxon>Malvaceae</taxon>
        <taxon>Malvoideae</taxon>
        <taxon>Gossypium</taxon>
    </lineage>
</organism>
<evidence type="ECO:0000313" key="2">
    <source>
        <dbReference type="Proteomes" id="UP000593572"/>
    </source>
</evidence>
<accession>A0A7J8NE40</accession>
<dbReference type="EMBL" id="JABEZX010102557">
    <property type="protein sequence ID" value="MBA0575124.1"/>
    <property type="molecule type" value="Genomic_DNA"/>
</dbReference>
<evidence type="ECO:0000313" key="1">
    <source>
        <dbReference type="EMBL" id="MBA0575124.1"/>
    </source>
</evidence>
<dbReference type="Proteomes" id="UP000593572">
    <property type="component" value="Unassembled WGS sequence"/>
</dbReference>
<dbReference type="AlphaFoldDB" id="A0A7J8NE40"/>
<comment type="caution">
    <text evidence="1">The sequence shown here is derived from an EMBL/GenBank/DDBJ whole genome shotgun (WGS) entry which is preliminary data.</text>
</comment>
<gene>
    <name evidence="1" type="ORF">Golob_027912</name>
</gene>